<proteinExistence type="predicted"/>
<gene>
    <name evidence="2" type="ORF">LCB40_15980</name>
</gene>
<keyword evidence="1" id="KW-0732">Signal</keyword>
<feature type="signal peptide" evidence="1">
    <location>
        <begin position="1"/>
        <end position="23"/>
    </location>
</feature>
<comment type="caution">
    <text evidence="2">The sequence shown here is derived from an EMBL/GenBank/DDBJ whole genome shotgun (WGS) entry which is preliminary data.</text>
</comment>
<protein>
    <recommendedName>
        <fullName evidence="4">Extracellular protein</fullName>
    </recommendedName>
</protein>
<evidence type="ECO:0000256" key="1">
    <source>
        <dbReference type="SAM" id="SignalP"/>
    </source>
</evidence>
<evidence type="ECO:0000313" key="3">
    <source>
        <dbReference type="Proteomes" id="UP000677218"/>
    </source>
</evidence>
<organism evidence="2 3">
    <name type="scientific">Lactobacillus corticis</name>
    <dbReference type="NCBI Taxonomy" id="2201249"/>
    <lineage>
        <taxon>Bacteria</taxon>
        <taxon>Bacillati</taxon>
        <taxon>Bacillota</taxon>
        <taxon>Bacilli</taxon>
        <taxon>Lactobacillales</taxon>
        <taxon>Lactobacillaceae</taxon>
        <taxon>Lactobacillus</taxon>
    </lineage>
</organism>
<dbReference type="EMBL" id="BMAY01000016">
    <property type="protein sequence ID" value="GFZ27718.1"/>
    <property type="molecule type" value="Genomic_DNA"/>
</dbReference>
<accession>A0A916VIU6</accession>
<dbReference type="Pfam" id="PF06207">
    <property type="entry name" value="DUF1002"/>
    <property type="match status" value="1"/>
</dbReference>
<name>A0A916VIU6_9LACO</name>
<evidence type="ECO:0000313" key="2">
    <source>
        <dbReference type="EMBL" id="GFZ27718.1"/>
    </source>
</evidence>
<dbReference type="InterPro" id="IPR009343">
    <property type="entry name" value="DUF1002"/>
</dbReference>
<reference evidence="2" key="1">
    <citation type="submission" date="2020-08" db="EMBL/GenBank/DDBJ databases">
        <title>Taxonomic study for Lactobacillus species isolated from hardwood bark.</title>
        <authorList>
            <person name="Tohno M."/>
            <person name="Tanizawa Y."/>
        </authorList>
    </citation>
    <scope>NUCLEOTIDE SEQUENCE</scope>
    <source>
        <strain evidence="2">B40</strain>
    </source>
</reference>
<feature type="chain" id="PRO_5038115160" description="Extracellular protein" evidence="1">
    <location>
        <begin position="24"/>
        <end position="327"/>
    </location>
</feature>
<dbReference type="Proteomes" id="UP000677218">
    <property type="component" value="Unassembled WGS sequence"/>
</dbReference>
<evidence type="ECO:0008006" key="4">
    <source>
        <dbReference type="Google" id="ProtNLM"/>
    </source>
</evidence>
<dbReference type="AlphaFoldDB" id="A0A916VIU6"/>
<keyword evidence="3" id="KW-1185">Reference proteome</keyword>
<sequence length="327" mass="34615">MKKLITLISMLMLLTLGVSSVKADTDSSSSSSASSTTLSDNTPIVTLGSSLTSAQRQGTVKTLTSSLNGSSYNTITVTGSDLVKYLNPSGDNFTTSSGVWSSAMIQKTSSGSGINVHILDYNGAENITTITANQYKNAALTAGITDADIYITSATPIDGSGALAGIYKAYAKTGNSLNQSRVNAAQDEMGTLSSITKANKNKDGYSDAQLNNAVAQAKSEMAKYGNNISKSQITNIVNTQLQNNNLTNVITNNQKQQIINILVEIRDSGALNSSSFKSQAASLAKNIQANAKGIFDKLNTQENRNLLQKIWDAVVNFISNLFKSFSN</sequence>